<dbReference type="AlphaFoldDB" id="A0A5C0VH33"/>
<dbReference type="InterPro" id="IPR025420">
    <property type="entry name" value="DUF4143"/>
</dbReference>
<evidence type="ECO:0000313" key="3">
    <source>
        <dbReference type="Proteomes" id="UP000323653"/>
    </source>
</evidence>
<keyword evidence="3" id="KW-1185">Reference proteome</keyword>
<feature type="domain" description="DUF4143" evidence="1">
    <location>
        <begin position="2"/>
        <end position="79"/>
    </location>
</feature>
<dbReference type="PANTHER" id="PTHR43566">
    <property type="entry name" value="CONSERVED PROTEIN"/>
    <property type="match status" value="1"/>
</dbReference>
<dbReference type="PANTHER" id="PTHR43566:SF2">
    <property type="entry name" value="DUF4143 DOMAIN-CONTAINING PROTEIN"/>
    <property type="match status" value="1"/>
</dbReference>
<protein>
    <submittedName>
        <fullName evidence="2">DUF4143 domain-containing protein</fullName>
    </submittedName>
</protein>
<reference evidence="2 3" key="1">
    <citation type="submission" date="2019-08" db="EMBL/GenBank/DDBJ databases">
        <title>Pedobacter sp. nov., isolated from Han river, South Korea.</title>
        <authorList>
            <person name="Lee D.-H."/>
            <person name="Kim Y.-S."/>
            <person name="Hwang E.-M."/>
            <person name="Le Tran T.C."/>
            <person name="Cha C.-J."/>
        </authorList>
    </citation>
    <scope>NUCLEOTIDE SEQUENCE [LARGE SCALE GENOMIC DNA]</scope>
    <source>
        <strain evidence="2 3">CJ43</strain>
    </source>
</reference>
<proteinExistence type="predicted"/>
<dbReference type="Pfam" id="PF13635">
    <property type="entry name" value="DUF4143"/>
    <property type="match status" value="1"/>
</dbReference>
<sequence length="132" mass="15469">MFYDTALACFLLGIENEQHLDVHPLRGAIFENLVVLEFIKNRFNKGKLPNLYFYRDKSQHEIDLIEEKGLQLHAYEIKSAKAFTRDFLNNLNYLRKIVGQDMASTRVIYDGPDDYETSENGIINFRNIKFDS</sequence>
<accession>A0A5C0VH33</accession>
<name>A0A5C0VH33_9SPHI</name>
<dbReference type="EMBL" id="CP043329">
    <property type="protein sequence ID" value="QEK50510.1"/>
    <property type="molecule type" value="Genomic_DNA"/>
</dbReference>
<evidence type="ECO:0000313" key="2">
    <source>
        <dbReference type="EMBL" id="QEK50510.1"/>
    </source>
</evidence>
<dbReference type="KEGG" id="pej:FYC62_01630"/>
<organism evidence="2 3">
    <name type="scientific">Pedobacter aquae</name>
    <dbReference type="NCBI Taxonomy" id="2605747"/>
    <lineage>
        <taxon>Bacteria</taxon>
        <taxon>Pseudomonadati</taxon>
        <taxon>Bacteroidota</taxon>
        <taxon>Sphingobacteriia</taxon>
        <taxon>Sphingobacteriales</taxon>
        <taxon>Sphingobacteriaceae</taxon>
        <taxon>Pedobacter</taxon>
    </lineage>
</organism>
<evidence type="ECO:0000259" key="1">
    <source>
        <dbReference type="Pfam" id="PF13635"/>
    </source>
</evidence>
<gene>
    <name evidence="2" type="ORF">FYC62_01630</name>
</gene>
<dbReference type="Proteomes" id="UP000323653">
    <property type="component" value="Chromosome"/>
</dbReference>